<gene>
    <name evidence="2" type="ORF">BXY39_1234</name>
</gene>
<feature type="domain" description="Hda lid" evidence="1">
    <location>
        <begin position="164"/>
        <end position="216"/>
    </location>
</feature>
<evidence type="ECO:0000313" key="2">
    <source>
        <dbReference type="EMBL" id="RMB08599.1"/>
    </source>
</evidence>
<dbReference type="AlphaFoldDB" id="A0A3M0CNZ9"/>
<dbReference type="Proteomes" id="UP000271227">
    <property type="component" value="Unassembled WGS sequence"/>
</dbReference>
<dbReference type="FunCoup" id="A0A3M0CNZ9">
    <property type="interactions" value="71"/>
</dbReference>
<dbReference type="RefSeq" id="WP_121937951.1">
    <property type="nucleotide sequence ID" value="NZ_REFR01000010.1"/>
</dbReference>
<dbReference type="Pfam" id="PF22688">
    <property type="entry name" value="Hda_lid"/>
    <property type="match status" value="1"/>
</dbReference>
<accession>A0A3M0CNZ9</accession>
<dbReference type="PANTHER" id="PTHR30050">
    <property type="entry name" value="CHROMOSOMAL REPLICATION INITIATOR PROTEIN DNAA"/>
    <property type="match status" value="1"/>
</dbReference>
<dbReference type="Gene3D" id="3.40.50.300">
    <property type="entry name" value="P-loop containing nucleotide triphosphate hydrolases"/>
    <property type="match status" value="1"/>
</dbReference>
<evidence type="ECO:0000313" key="3">
    <source>
        <dbReference type="Proteomes" id="UP000271227"/>
    </source>
</evidence>
<dbReference type="GO" id="GO:0003688">
    <property type="term" value="F:DNA replication origin binding"/>
    <property type="evidence" value="ECO:0007669"/>
    <property type="project" value="TreeGrafter"/>
</dbReference>
<dbReference type="PANTHER" id="PTHR30050:SF5">
    <property type="entry name" value="DNAA REGULATORY INACTIVATOR HDA"/>
    <property type="match status" value="1"/>
</dbReference>
<organism evidence="2 3">
    <name type="scientific">Eilatimonas milleporae</name>
    <dbReference type="NCBI Taxonomy" id="911205"/>
    <lineage>
        <taxon>Bacteria</taxon>
        <taxon>Pseudomonadati</taxon>
        <taxon>Pseudomonadota</taxon>
        <taxon>Alphaproteobacteria</taxon>
        <taxon>Kordiimonadales</taxon>
        <taxon>Kordiimonadaceae</taxon>
        <taxon>Eilatimonas</taxon>
    </lineage>
</organism>
<keyword evidence="3" id="KW-1185">Reference proteome</keyword>
<dbReference type="InParanoid" id="A0A3M0CNZ9"/>
<sequence length="223" mass="24404">MSSSQIPLSLPHETSFARVDFMTAPCNEAAVRQMDLWPGWPHAVMALVGPEGSGKSHLASDWAARAGARRFTPQMPADSLAGGDPAPVLIEDADRGAYAEDTVLHVYNWVRETGQTLLLTARTAPTRWPVRLPDLRSRLSTVPVMEIGPPDDTLLALLLAKLFADRQLAVAPDVVTYLLPRMERRFDFAHRLVALMDSRALSSKRALTIPLARDCLESLASGL</sequence>
<comment type="caution">
    <text evidence="2">The sequence shown here is derived from an EMBL/GenBank/DDBJ whole genome shotgun (WGS) entry which is preliminary data.</text>
</comment>
<dbReference type="GO" id="GO:0006270">
    <property type="term" value="P:DNA replication initiation"/>
    <property type="evidence" value="ECO:0007669"/>
    <property type="project" value="TreeGrafter"/>
</dbReference>
<dbReference type="InterPro" id="IPR027417">
    <property type="entry name" value="P-loop_NTPase"/>
</dbReference>
<name>A0A3M0CNZ9_9PROT</name>
<reference evidence="2 3" key="1">
    <citation type="submission" date="2018-10" db="EMBL/GenBank/DDBJ databases">
        <title>Genomic Encyclopedia of Archaeal and Bacterial Type Strains, Phase II (KMG-II): from individual species to whole genera.</title>
        <authorList>
            <person name="Goeker M."/>
        </authorList>
    </citation>
    <scope>NUCLEOTIDE SEQUENCE [LARGE SCALE GENOMIC DNA]</scope>
    <source>
        <strain evidence="2 3">DSM 25217</strain>
    </source>
</reference>
<evidence type="ECO:0000259" key="1">
    <source>
        <dbReference type="Pfam" id="PF22688"/>
    </source>
</evidence>
<dbReference type="Gene3D" id="1.10.8.60">
    <property type="match status" value="1"/>
</dbReference>
<proteinExistence type="predicted"/>
<protein>
    <submittedName>
        <fullName evidence="2">Regulatory inactivation of DnaA Hda protein</fullName>
    </submittedName>
</protein>
<dbReference type="InterPro" id="IPR055199">
    <property type="entry name" value="Hda_lid"/>
</dbReference>
<dbReference type="SUPFAM" id="SSF52540">
    <property type="entry name" value="P-loop containing nucleoside triphosphate hydrolases"/>
    <property type="match status" value="1"/>
</dbReference>
<dbReference type="GO" id="GO:0005886">
    <property type="term" value="C:plasma membrane"/>
    <property type="evidence" value="ECO:0007669"/>
    <property type="project" value="TreeGrafter"/>
</dbReference>
<dbReference type="OrthoDB" id="7390113at2"/>
<dbReference type="EMBL" id="REFR01000010">
    <property type="protein sequence ID" value="RMB08599.1"/>
    <property type="molecule type" value="Genomic_DNA"/>
</dbReference>